<keyword evidence="2" id="KW-0472">Membrane</keyword>
<proteinExistence type="predicted"/>
<accession>A0A2S2NX06</accession>
<reference evidence="3" key="1">
    <citation type="submission" date="2018-04" db="EMBL/GenBank/DDBJ databases">
        <title>Transcriptome of Schizaphis graminum biotype I.</title>
        <authorList>
            <person name="Scully E.D."/>
            <person name="Geib S.M."/>
            <person name="Palmer N.A."/>
            <person name="Koch K."/>
            <person name="Bradshaw J."/>
            <person name="Heng-Moss T."/>
            <person name="Sarath G."/>
        </authorList>
    </citation>
    <scope>NUCLEOTIDE SEQUENCE</scope>
</reference>
<evidence type="ECO:0000256" key="1">
    <source>
        <dbReference type="SAM" id="MobiDB-lite"/>
    </source>
</evidence>
<keyword evidence="2" id="KW-0812">Transmembrane</keyword>
<dbReference type="AlphaFoldDB" id="A0A2S2NX06"/>
<feature type="region of interest" description="Disordered" evidence="1">
    <location>
        <begin position="368"/>
        <end position="397"/>
    </location>
</feature>
<name>A0A2S2NX06_SCHGA</name>
<keyword evidence="2" id="KW-1133">Transmembrane helix</keyword>
<dbReference type="EMBL" id="GGMR01009140">
    <property type="protein sequence ID" value="MBY21759.1"/>
    <property type="molecule type" value="Transcribed_RNA"/>
</dbReference>
<feature type="region of interest" description="Disordered" evidence="1">
    <location>
        <begin position="279"/>
        <end position="302"/>
    </location>
</feature>
<protein>
    <submittedName>
        <fullName evidence="3">Uncharacterized protein</fullName>
    </submittedName>
</protein>
<feature type="transmembrane region" description="Helical" evidence="2">
    <location>
        <begin position="37"/>
        <end position="56"/>
    </location>
</feature>
<evidence type="ECO:0000313" key="3">
    <source>
        <dbReference type="EMBL" id="MBY21759.1"/>
    </source>
</evidence>
<gene>
    <name evidence="3" type="ORF">g.114908</name>
</gene>
<evidence type="ECO:0000256" key="2">
    <source>
        <dbReference type="SAM" id="Phobius"/>
    </source>
</evidence>
<sequence length="469" mass="51181">MGDSVDNYINATESDIMIKRQMIRAEFYNTYDVMTGIRIASTLGGFFLMMVLLVLYKSKCKTRSLSDQHLEAVIKAAVDQEEQLAALAKRSSSSSYCSGHGLCRCSPRYSMTENSVADCNNWNRKTKTYLSETQYHPYSTLSQTSNKFMKSSVLEYSFEEDEDDNMDNDDIEDVCSNNGYRVAKWLEVPCDKKWIPRGNSAITVSSNDTSYLEARGSSLIVGQPPSPLNHPPPAGYPPWEFYYPIDIQVIQPTPCMSPSGGSQESFSDVPRHTEQLLPAASERFRKPPQSPRKTVSSSSSMAAPIASIRTSCSSCSDDAASTATTVNSSVFVDECCCATASSPPPAQSSQTHDNDFDDGVSLASQLTTAEPAKASCARRYSPPPTTSRGNSTYRIDGDRDAAKTVGGIAVSAVRSYHDFNRRPQQPSAVGRNVIVVQADVNPVADSIVNANSLSGSLRALYDASKETLF</sequence>
<organism evidence="3">
    <name type="scientific">Schizaphis graminum</name>
    <name type="common">Green bug aphid</name>
    <dbReference type="NCBI Taxonomy" id="13262"/>
    <lineage>
        <taxon>Eukaryota</taxon>
        <taxon>Metazoa</taxon>
        <taxon>Ecdysozoa</taxon>
        <taxon>Arthropoda</taxon>
        <taxon>Hexapoda</taxon>
        <taxon>Insecta</taxon>
        <taxon>Pterygota</taxon>
        <taxon>Neoptera</taxon>
        <taxon>Paraneoptera</taxon>
        <taxon>Hemiptera</taxon>
        <taxon>Sternorrhyncha</taxon>
        <taxon>Aphidomorpha</taxon>
        <taxon>Aphidoidea</taxon>
        <taxon>Aphididae</taxon>
        <taxon>Aphidini</taxon>
        <taxon>Schizaphis</taxon>
    </lineage>
</organism>